<evidence type="ECO:0000256" key="3">
    <source>
        <dbReference type="ARBA" id="ARBA00022801"/>
    </source>
</evidence>
<keyword evidence="2" id="KW-0479">Metal-binding</keyword>
<dbReference type="InterPro" id="IPR036412">
    <property type="entry name" value="HAD-like_sf"/>
</dbReference>
<dbReference type="Pfam" id="PF13419">
    <property type="entry name" value="HAD_2"/>
    <property type="match status" value="1"/>
</dbReference>
<dbReference type="PRINTS" id="PR00413">
    <property type="entry name" value="HADHALOGNASE"/>
</dbReference>
<dbReference type="AlphaFoldDB" id="A0A563VZ39"/>
<dbReference type="GO" id="GO:0016791">
    <property type="term" value="F:phosphatase activity"/>
    <property type="evidence" value="ECO:0007669"/>
    <property type="project" value="TreeGrafter"/>
</dbReference>
<evidence type="ECO:0000256" key="1">
    <source>
        <dbReference type="ARBA" id="ARBA00001946"/>
    </source>
</evidence>
<dbReference type="GO" id="GO:0044281">
    <property type="term" value="P:small molecule metabolic process"/>
    <property type="evidence" value="ECO:0007669"/>
    <property type="project" value="UniProtKB-ARBA"/>
</dbReference>
<dbReference type="SFLD" id="SFLDG01129">
    <property type="entry name" value="C1.5:_HAD__Beta-PGM__Phosphata"/>
    <property type="match status" value="1"/>
</dbReference>
<dbReference type="InterPro" id="IPR051400">
    <property type="entry name" value="HAD-like_hydrolase"/>
</dbReference>
<name>A0A563VZ39_9CYAN</name>
<dbReference type="RefSeq" id="WP_144875444.1">
    <property type="nucleotide sequence ID" value="NZ_LR214216.1"/>
</dbReference>
<accession>A0A563VZ39</accession>
<keyword evidence="3 5" id="KW-0378">Hydrolase</keyword>
<dbReference type="InterPro" id="IPR023214">
    <property type="entry name" value="HAD_sf"/>
</dbReference>
<evidence type="ECO:0000256" key="4">
    <source>
        <dbReference type="ARBA" id="ARBA00022842"/>
    </source>
</evidence>
<dbReference type="EMBL" id="CAACVJ010000426">
    <property type="protein sequence ID" value="VEP16689.1"/>
    <property type="molecule type" value="Genomic_DNA"/>
</dbReference>
<keyword evidence="6" id="KW-1185">Reference proteome</keyword>
<organism evidence="5 6">
    <name type="scientific">Hyella patelloides LEGE 07179</name>
    <dbReference type="NCBI Taxonomy" id="945734"/>
    <lineage>
        <taxon>Bacteria</taxon>
        <taxon>Bacillati</taxon>
        <taxon>Cyanobacteriota</taxon>
        <taxon>Cyanophyceae</taxon>
        <taxon>Pleurocapsales</taxon>
        <taxon>Hyellaceae</taxon>
        <taxon>Hyella</taxon>
    </lineage>
</organism>
<reference evidence="5 6" key="1">
    <citation type="submission" date="2019-01" db="EMBL/GenBank/DDBJ databases">
        <authorList>
            <person name="Brito A."/>
        </authorList>
    </citation>
    <scope>NUCLEOTIDE SEQUENCE [LARGE SCALE GENOMIC DNA]</scope>
    <source>
        <strain evidence="5">1</strain>
    </source>
</reference>
<dbReference type="NCBIfam" id="TIGR01549">
    <property type="entry name" value="HAD-SF-IA-v1"/>
    <property type="match status" value="1"/>
</dbReference>
<dbReference type="OrthoDB" id="9797743at2"/>
<dbReference type="InterPro" id="IPR006439">
    <property type="entry name" value="HAD-SF_hydro_IA"/>
</dbReference>
<dbReference type="Gene3D" id="1.10.150.520">
    <property type="match status" value="1"/>
</dbReference>
<comment type="cofactor">
    <cofactor evidence="1">
        <name>Mg(2+)</name>
        <dbReference type="ChEBI" id="CHEBI:18420"/>
    </cofactor>
</comment>
<dbReference type="GO" id="GO:0046872">
    <property type="term" value="F:metal ion binding"/>
    <property type="evidence" value="ECO:0007669"/>
    <property type="project" value="UniProtKB-KW"/>
</dbReference>
<keyword evidence="4" id="KW-0460">Magnesium</keyword>
<evidence type="ECO:0000313" key="6">
    <source>
        <dbReference type="Proteomes" id="UP000320055"/>
    </source>
</evidence>
<dbReference type="PANTHER" id="PTHR46470:SF2">
    <property type="entry name" value="GLYCERALDEHYDE 3-PHOSPHATE PHOSPHATASE"/>
    <property type="match status" value="1"/>
</dbReference>
<protein>
    <submittedName>
        <fullName evidence="5">HAD-superfamily hydrolase, subfamily IA, variant 1</fullName>
    </submittedName>
</protein>
<dbReference type="PANTHER" id="PTHR46470">
    <property type="entry name" value="N-ACYLNEURAMINATE-9-PHOSPHATASE"/>
    <property type="match status" value="1"/>
</dbReference>
<dbReference type="Gene3D" id="3.40.50.1000">
    <property type="entry name" value="HAD superfamily/HAD-like"/>
    <property type="match status" value="1"/>
</dbReference>
<dbReference type="InterPro" id="IPR041492">
    <property type="entry name" value="HAD_2"/>
</dbReference>
<evidence type="ECO:0000256" key="2">
    <source>
        <dbReference type="ARBA" id="ARBA00022723"/>
    </source>
</evidence>
<dbReference type="SFLD" id="SFLDS00003">
    <property type="entry name" value="Haloacid_Dehalogenase"/>
    <property type="match status" value="1"/>
</dbReference>
<evidence type="ECO:0000313" key="5">
    <source>
        <dbReference type="EMBL" id="VEP16689.1"/>
    </source>
</evidence>
<dbReference type="Proteomes" id="UP000320055">
    <property type="component" value="Unassembled WGS sequence"/>
</dbReference>
<sequence length="223" mass="25895">MIKAVIFDLDGTLLNRDSSLQSFVANQYDRFATSLGHIERQSYIRRFIELDCRGHVWKDKVYQSLIEEFEIAQVSWQFLLDDYETKFINHCVPFPYLIDTINLLKQQDYLLGMITNGRTIFQSRSIQGLGIEKYFNTIVISEAEQIRKPQPEIFHIALSKLKTTAKTSVYIGDNPQADVVGAKKADLKAIWKRNQFWSEPTEADAVINELDEILPILKQWKNC</sequence>
<proteinExistence type="predicted"/>
<dbReference type="SUPFAM" id="SSF56784">
    <property type="entry name" value="HAD-like"/>
    <property type="match status" value="1"/>
</dbReference>
<dbReference type="PROSITE" id="PS01228">
    <property type="entry name" value="COF_1"/>
    <property type="match status" value="1"/>
</dbReference>
<gene>
    <name evidence="5" type="ORF">H1P_4820002</name>
</gene>